<sequence length="1974" mass="218143">MEDPESLGFEHMGLDHRLLQAVTDLGWSRPTLIQEKAIPLALEGKDLLARARTGSGKTAAYAIPMLQLLLHRKATGPVVEQAVRALVLVPTKELARQAQSMIQQLAAYCARDIRVANVSAAEDLASQRAVLMEKPDVVVGTPSRILNHLQQDNLKLRDSMELLVVDEADLLFSFGFEEELKSLLCHLPRIYQAFLMSATFNEDVQALKELVLHNPVTLKLQESQLPGPDQLQQFQVVCETEEDKFLLLYALLKLSLIRGKSLLFVNTLERSYRLRLFLEQFSIPACVLNGELPLRSRCHIISQFNQGFYDCVIATDAEVLGPPVKGKHRGKGPKRDKASDPEAGVARGIDFHHVCAVLNFDLPPTPEAYIHRAGRTARANNPGIVLTFVLPTEQSQLGKIEELLSGDSGAPVLLPYQFHMEEIEGFRYRCRDAMRSVTKQAIREARLKEIKEELLHSEKLKTYFEDNPRDLQLLRHDLPLHPAVVKPHLGNVPDYLVPPALRGLVHPHKKRKKPPTSKKAKEGGKRTSPRPPAAGQSCGGRGFPLATTSGFQSKGGPAVLSPPPSSTSMLQEEEGWCLRCRKQRLSLARGLQGLPSSFSESVSCADRHLLPTVNRARMVETSLKGWLLWALLLHSAQSEVYTPIHQPGYCAFYDECGKNPELSGSLASLSNVSCLDNSPARHITGDHLALLQSICPRLYTGANTTYACCSSKQLVALDMSLRVTKALLTRCPACSDNFVSLHCHNTCSPNQSLFINVTRVVTQGDSQAQAVVAYEAFYQRSFAEQTYDSCSRVRIPAAATLAVGSMCGVYGSALCNAQRWLNFQGDTSNGLAPLDITFHLWEPSQAEGSVIQPLNDEVVPCNQSQGDGAAACSCQDCAASCPVIAQPRALDPTFRLGRMEGSLVLIIILCSLFVLLTAFLLRSRLAEWCRGKRKTPKPKESISLAHRLSLSTHTLLSRCFQCWGTWVASWPLTILAVSVVVVVAMAGGLAFIELTTDPVELWSAPNSLARREKAFHDKYFGPFFRTSQVFMTAPHRPSYRYDSLLLGPKNFSGILSSDLLLEVLELQERLRHLQVWSPEEQRNVSLRDTCYAPLNPHNASLSDCCVNSLLQYFQNNRTQLLLTANQTLSGQTAQVDWRDHFLYCANAPLTYKDGTALALSCMADYGAPVFPFLAVGGYKGKDYSEAEALIMTFSLNNYPPGDPKLAQAKLWEGAFLEEMRAFQRRTAGVFQVTFMAERSLEDEINSTTAEDLPIFAVSYLVIFLYISLALGSYSSWRRVPVRSERGAVRVDSKATLGLGGVAVVLGAVLASMGFFSYLGVPSSLVILQVVPFLVLAVGADNIFIFVLEYQRLPRRPGEEREAHIGRALGRVAPSMLLCSLSEAICFFLGALTPMPAVRTFALTSGFAVLLDFLLQMSAFVALLSLDSRRQEASRMDICCCKTARKLPPPSQDEGLLLRFFRKFYVPFLLHWLTRVVVVLLFLALFGASLYFMCYVNVGLDQQLALPKEKGMSHEDAWHTALRDSYLIDYFLFMNRYFEVGAPVYFVTTGGYNFSSEEGMNAICSSAGCNNFSLTQKIQYATDFPDVSYLAIPASSWVDDFIDWLTSSSCCRLYIYGPNKDEFCPSTVNSLACLKTCVSPTAGSARPSVEQFHKYLPWFLSDEPNIKCPKGGLAAYATSVNMSSDGQILASRFMAYNKLLKNSQDFTEALRATRALAANITADLRKVPGTDPDFEVFPYSVTNVFYEQYLTIVPEGLFMLTVCLVPTFVVCCFLLGMDVRSGLLNLFSIIMILVDTVGFMTLWDISYNAVSLINLVTAVGISVEFVSHITRSFAISTKPTRLERAKEATISMGSAVFAGVAMTNLPGILVLGLAKAQLIQIFFFRLNLLITLLGLLHGLVFLPVILSYLGPDVNPALVQQQKQEEEAAATKETSCSKHPAPMSTHDGVYINYSFEHPAKSAGGLDSSPSENRQKF</sequence>
<feature type="domain" description="Helicase ATP-binding" evidence="35">
    <location>
        <begin position="38"/>
        <end position="218"/>
    </location>
</feature>
<feature type="compositionally biased region" description="Basic residues" evidence="32">
    <location>
        <begin position="505"/>
        <end position="518"/>
    </location>
</feature>
<feature type="transmembrane region" description="Helical" evidence="33">
    <location>
        <begin position="1324"/>
        <end position="1347"/>
    </location>
</feature>
<dbReference type="GO" id="GO:0008203">
    <property type="term" value="P:cholesterol metabolic process"/>
    <property type="evidence" value="ECO:0007669"/>
    <property type="project" value="UniProtKB-KW"/>
</dbReference>
<proteinExistence type="inferred from homology"/>
<evidence type="ECO:0000256" key="24">
    <source>
        <dbReference type="ARBA" id="ARBA00034049"/>
    </source>
</evidence>
<evidence type="ECO:0000256" key="9">
    <source>
        <dbReference type="ARBA" id="ARBA00022692"/>
    </source>
</evidence>
<evidence type="ECO:0000313" key="39">
    <source>
        <dbReference type="Proteomes" id="UP001214576"/>
    </source>
</evidence>
<dbReference type="Proteomes" id="UP001214576">
    <property type="component" value="Unassembled WGS sequence"/>
</dbReference>
<dbReference type="InterPro" id="IPR014001">
    <property type="entry name" value="Helicase_ATP-bd"/>
</dbReference>
<keyword evidence="21" id="KW-0325">Glycoprotein</keyword>
<evidence type="ECO:0000256" key="25">
    <source>
        <dbReference type="ARBA" id="ARBA00038041"/>
    </source>
</evidence>
<evidence type="ECO:0000256" key="29">
    <source>
        <dbReference type="ARBA" id="ARBA00072895"/>
    </source>
</evidence>
<keyword evidence="12" id="KW-0378">Hydrolase</keyword>
<evidence type="ECO:0000256" key="12">
    <source>
        <dbReference type="ARBA" id="ARBA00022801"/>
    </source>
</evidence>
<keyword evidence="39" id="KW-1185">Reference proteome</keyword>
<evidence type="ECO:0000256" key="23">
    <source>
        <dbReference type="ARBA" id="ARBA00023242"/>
    </source>
</evidence>
<feature type="transmembrane region" description="Helical" evidence="33">
    <location>
        <begin position="1471"/>
        <end position="1492"/>
    </location>
</feature>
<keyword evidence="10" id="KW-0732">Signal</keyword>
<keyword evidence="13" id="KW-0347">Helicase</keyword>
<keyword evidence="15" id="KW-0694">RNA-binding</keyword>
<keyword evidence="6" id="KW-0690">Ribosome biogenesis</keyword>
<evidence type="ECO:0000313" key="38">
    <source>
        <dbReference type="EMBL" id="KAI4543591.1"/>
    </source>
</evidence>
<evidence type="ECO:0000256" key="30">
    <source>
        <dbReference type="ARBA" id="ARBA00075547"/>
    </source>
</evidence>
<keyword evidence="5" id="KW-0813">Transport</keyword>
<dbReference type="GO" id="GO:0015485">
    <property type="term" value="F:cholesterol binding"/>
    <property type="evidence" value="ECO:0007669"/>
    <property type="project" value="TreeGrafter"/>
</dbReference>
<evidence type="ECO:0000256" key="11">
    <source>
        <dbReference type="ARBA" id="ARBA00022741"/>
    </source>
</evidence>
<evidence type="ECO:0000256" key="3">
    <source>
        <dbReference type="ARBA" id="ARBA00005585"/>
    </source>
</evidence>
<keyword evidence="16 33" id="KW-1133">Transmembrane helix</keyword>
<dbReference type="SMART" id="SM00490">
    <property type="entry name" value="HELICc"/>
    <property type="match status" value="1"/>
</dbReference>
<evidence type="ECO:0000259" key="34">
    <source>
        <dbReference type="PROSITE" id="PS50156"/>
    </source>
</evidence>
<feature type="transmembrane region" description="Helical" evidence="33">
    <location>
        <begin position="1849"/>
        <end position="1873"/>
    </location>
</feature>
<dbReference type="PANTHER" id="PTHR45727">
    <property type="entry name" value="NPC INTRACELLULAR CHOLESTEROL TRANSPORTER 1"/>
    <property type="match status" value="1"/>
</dbReference>
<dbReference type="Pfam" id="PF12349">
    <property type="entry name" value="Sterol-sensing"/>
    <property type="match status" value="1"/>
</dbReference>
<dbReference type="GO" id="GO:0006364">
    <property type="term" value="P:rRNA processing"/>
    <property type="evidence" value="ECO:0007669"/>
    <property type="project" value="UniProtKB-KW"/>
</dbReference>
<dbReference type="FunFam" id="3.40.50.300:FF:000939">
    <property type="entry name" value="Probable ATP-dependent RNA helicase DDX56"/>
    <property type="match status" value="1"/>
</dbReference>
<feature type="domain" description="Helicase C-terminal" evidence="36">
    <location>
        <begin position="230"/>
        <end position="424"/>
    </location>
</feature>
<dbReference type="PROSITE" id="PS51194">
    <property type="entry name" value="HELICASE_CTER"/>
    <property type="match status" value="1"/>
</dbReference>
<feature type="transmembrane region" description="Helical" evidence="33">
    <location>
        <begin position="1808"/>
        <end position="1828"/>
    </location>
</feature>
<evidence type="ECO:0000256" key="4">
    <source>
        <dbReference type="ARBA" id="ARBA00012552"/>
    </source>
</evidence>
<evidence type="ECO:0000256" key="7">
    <source>
        <dbReference type="ARBA" id="ARBA00022548"/>
    </source>
</evidence>
<dbReference type="GO" id="GO:0003724">
    <property type="term" value="F:RNA helicase activity"/>
    <property type="evidence" value="ECO:0007669"/>
    <property type="project" value="UniProtKB-EC"/>
</dbReference>
<keyword evidence="23" id="KW-0539">Nucleus</keyword>
<dbReference type="InterPro" id="IPR001650">
    <property type="entry name" value="Helicase_C-like"/>
</dbReference>
<dbReference type="InterPro" id="IPR053958">
    <property type="entry name" value="HMGCR/SNAP/NPC1-like_SSD"/>
</dbReference>
<dbReference type="Pfam" id="PF16414">
    <property type="entry name" value="NPC1_N"/>
    <property type="match status" value="1"/>
</dbReference>
<feature type="transmembrane region" description="Helical" evidence="33">
    <location>
        <begin position="1294"/>
        <end position="1318"/>
    </location>
</feature>
<dbReference type="GO" id="GO:0030299">
    <property type="term" value="P:intestinal cholesterol absorption"/>
    <property type="evidence" value="ECO:0007669"/>
    <property type="project" value="TreeGrafter"/>
</dbReference>
<dbReference type="Gene3D" id="3.40.50.300">
    <property type="entry name" value="P-loop containing nucleotide triphosphate hydrolases"/>
    <property type="match status" value="2"/>
</dbReference>
<dbReference type="InterPro" id="IPR004765">
    <property type="entry name" value="NPC1-like"/>
</dbReference>
<dbReference type="GO" id="GO:0012505">
    <property type="term" value="C:endomembrane system"/>
    <property type="evidence" value="ECO:0007669"/>
    <property type="project" value="UniProtKB-SubCell"/>
</dbReference>
<evidence type="ECO:0000259" key="35">
    <source>
        <dbReference type="PROSITE" id="PS51192"/>
    </source>
</evidence>
<dbReference type="FunFam" id="3.40.50.300:FF:001046">
    <property type="entry name" value="Probable ATP-dependent RNA helicase ddx56"/>
    <property type="match status" value="1"/>
</dbReference>
<protein>
    <recommendedName>
        <fullName evidence="29">Probable ATP-dependent RNA helicase DDX56</fullName>
        <ecNumber evidence="4">3.6.4.13</ecNumber>
    </recommendedName>
    <alternativeName>
        <fullName evidence="30">DEAD box protein 56</fullName>
    </alternativeName>
</protein>
<feature type="transmembrane region" description="Helical" evidence="33">
    <location>
        <begin position="1782"/>
        <end position="1802"/>
    </location>
</feature>
<comment type="similarity">
    <text evidence="25">Belongs to the DEAD box helicase family. DDX56/DBP9 subfamily.</text>
</comment>
<keyword evidence="22" id="KW-0753">Steroid metabolism</keyword>
<feature type="transmembrane region" description="Helical" evidence="33">
    <location>
        <begin position="1885"/>
        <end position="1908"/>
    </location>
</feature>
<feature type="domain" description="DEAD-box RNA helicase Q" evidence="37">
    <location>
        <begin position="7"/>
        <end position="35"/>
    </location>
</feature>
<dbReference type="PANTHER" id="PTHR45727:SF3">
    <property type="entry name" value="NPC1-LIKE INTRACELLULAR CHOLESTEROL TRANSPORTER 1"/>
    <property type="match status" value="1"/>
</dbReference>
<dbReference type="SUPFAM" id="SSF52540">
    <property type="entry name" value="P-loop containing nucleoside triphosphate hydrolases"/>
    <property type="match status" value="2"/>
</dbReference>
<evidence type="ECO:0000259" key="36">
    <source>
        <dbReference type="PROSITE" id="PS51194"/>
    </source>
</evidence>
<comment type="function">
    <text evidence="27">Nucleolar RNA helicase that plays a role in various biological processes including innate immunity, ribosome biogenesis or nucleolus organization. Plays an essential role in maintaining nucleolar integrity in planarian stem cells. Maintains embryonic stem cells proliferation by conventional regulation of ribosome assembly and interaction with OCT4 and POU5F1 complex. Regulates antiviral innate immunity by inhibiting the virus-triggered signaling nuclear translocation of IRF3. Mechanistically, acts by disrupting the interaction between IRF3 and importin IPO5. May play a role in later stages of the processing of the pre-ribosomal particles leading to mature 60S ribosomal subunits. Has intrinsic ATPase activity.</text>
</comment>
<keyword evidence="18 33" id="KW-0472">Membrane</keyword>
<dbReference type="PROSITE" id="PS50156">
    <property type="entry name" value="SSD"/>
    <property type="match status" value="1"/>
</dbReference>
<evidence type="ECO:0000256" key="6">
    <source>
        <dbReference type="ARBA" id="ARBA00022517"/>
    </source>
</evidence>
<dbReference type="EMBL" id="JAKZEL010000005">
    <property type="protein sequence ID" value="KAI4543591.1"/>
    <property type="molecule type" value="Genomic_DNA"/>
</dbReference>
<keyword evidence="7" id="KW-0153">Cholesterol metabolism</keyword>
<evidence type="ECO:0000256" key="1">
    <source>
        <dbReference type="ARBA" id="ARBA00004127"/>
    </source>
</evidence>
<evidence type="ECO:0000259" key="37">
    <source>
        <dbReference type="PROSITE" id="PS51195"/>
    </source>
</evidence>
<dbReference type="InterPro" id="IPR032190">
    <property type="entry name" value="NPC1_N"/>
</dbReference>
<evidence type="ECO:0000256" key="13">
    <source>
        <dbReference type="ARBA" id="ARBA00022806"/>
    </source>
</evidence>
<feature type="transmembrane region" description="Helical" evidence="33">
    <location>
        <begin position="1401"/>
        <end position="1425"/>
    </location>
</feature>
<evidence type="ECO:0000256" key="14">
    <source>
        <dbReference type="ARBA" id="ARBA00022840"/>
    </source>
</evidence>
<dbReference type="PROSITE" id="PS51195">
    <property type="entry name" value="Q_MOTIF"/>
    <property type="match status" value="1"/>
</dbReference>
<reference evidence="38" key="1">
    <citation type="submission" date="2022-03" db="EMBL/GenBank/DDBJ databases">
        <title>Genomic analyses of argali, domestic sheep and their hybrids provide insights into chromosomal evolution, heterosis and genetic basis of agronomic traits.</title>
        <authorList>
            <person name="Li M."/>
        </authorList>
    </citation>
    <scope>NUCLEOTIDE SEQUENCE</scope>
    <source>
        <strain evidence="38">CAU-MHL-2022a</strain>
        <tissue evidence="38">Skin</tissue>
    </source>
</reference>
<evidence type="ECO:0000256" key="22">
    <source>
        <dbReference type="ARBA" id="ARBA00023221"/>
    </source>
</evidence>
<dbReference type="InterPro" id="IPR000731">
    <property type="entry name" value="SSD"/>
</dbReference>
<feature type="domain" description="SSD" evidence="34">
    <location>
        <begin position="1251"/>
        <end position="1425"/>
    </location>
</feature>
<evidence type="ECO:0000256" key="26">
    <source>
        <dbReference type="ARBA" id="ARBA00047984"/>
    </source>
</evidence>
<evidence type="ECO:0000256" key="16">
    <source>
        <dbReference type="ARBA" id="ARBA00022989"/>
    </source>
</evidence>
<comment type="catalytic activity">
    <reaction evidence="26">
        <text>ATP + H2O = ADP + phosphate + H(+)</text>
        <dbReference type="Rhea" id="RHEA:13065"/>
        <dbReference type="ChEBI" id="CHEBI:15377"/>
        <dbReference type="ChEBI" id="CHEBI:15378"/>
        <dbReference type="ChEBI" id="CHEBI:30616"/>
        <dbReference type="ChEBI" id="CHEBI:43474"/>
        <dbReference type="ChEBI" id="CHEBI:456216"/>
        <dbReference type="EC" id="3.6.4.13"/>
    </reaction>
</comment>
<dbReference type="InterPro" id="IPR011545">
    <property type="entry name" value="DEAD/DEAH_box_helicase_dom"/>
</dbReference>
<feature type="region of interest" description="Disordered" evidence="32">
    <location>
        <begin position="323"/>
        <end position="342"/>
    </location>
</feature>
<evidence type="ECO:0000256" key="10">
    <source>
        <dbReference type="ARBA" id="ARBA00022729"/>
    </source>
</evidence>
<accession>A0AAD4UCL1</accession>
<dbReference type="GO" id="GO:0042632">
    <property type="term" value="P:cholesterol homeostasis"/>
    <property type="evidence" value="ECO:0007669"/>
    <property type="project" value="TreeGrafter"/>
</dbReference>
<feature type="transmembrane region" description="Helical" evidence="33">
    <location>
        <begin position="902"/>
        <end position="921"/>
    </location>
</feature>
<dbReference type="Pfam" id="PF22314">
    <property type="entry name" value="NPC1_MLD"/>
    <property type="match status" value="1"/>
</dbReference>
<dbReference type="GO" id="GO:0016787">
    <property type="term" value="F:hydrolase activity"/>
    <property type="evidence" value="ECO:0007669"/>
    <property type="project" value="UniProtKB-KW"/>
</dbReference>
<evidence type="ECO:0000256" key="15">
    <source>
        <dbReference type="ARBA" id="ARBA00022884"/>
    </source>
</evidence>
<evidence type="ECO:0000256" key="27">
    <source>
        <dbReference type="ARBA" id="ARBA00058156"/>
    </source>
</evidence>
<comment type="caution">
    <text evidence="38">The sequence shown here is derived from an EMBL/GenBank/DDBJ whole genome shotgun (WGS) entry which is preliminary data.</text>
</comment>
<keyword evidence="17" id="KW-0443">Lipid metabolism</keyword>
<feature type="transmembrane region" description="Helical" evidence="33">
    <location>
        <begin position="1367"/>
        <end position="1389"/>
    </location>
</feature>
<dbReference type="GO" id="GO:0005886">
    <property type="term" value="C:plasma membrane"/>
    <property type="evidence" value="ECO:0007669"/>
    <property type="project" value="TreeGrafter"/>
</dbReference>
<dbReference type="FunFam" id="1.20.1640.10:FF:000010">
    <property type="entry name" value="NPC intracellular cholesterol transporter 1"/>
    <property type="match status" value="1"/>
</dbReference>
<evidence type="ECO:0000256" key="8">
    <source>
        <dbReference type="ARBA" id="ARBA00022552"/>
    </source>
</evidence>
<evidence type="ECO:0000256" key="17">
    <source>
        <dbReference type="ARBA" id="ARBA00023098"/>
    </source>
</evidence>
<evidence type="ECO:0000256" key="21">
    <source>
        <dbReference type="ARBA" id="ARBA00023180"/>
    </source>
</evidence>
<feature type="transmembrane region" description="Helical" evidence="33">
    <location>
        <begin position="1252"/>
        <end position="1273"/>
    </location>
</feature>
<evidence type="ECO:0000256" key="2">
    <source>
        <dbReference type="ARBA" id="ARBA00004604"/>
    </source>
</evidence>
<keyword evidence="19" id="KW-1015">Disulfide bond</keyword>
<evidence type="ECO:0000256" key="5">
    <source>
        <dbReference type="ARBA" id="ARBA00022448"/>
    </source>
</evidence>
<dbReference type="GO" id="GO:0005524">
    <property type="term" value="F:ATP binding"/>
    <property type="evidence" value="ECO:0007669"/>
    <property type="project" value="UniProtKB-KW"/>
</dbReference>
<evidence type="ECO:0000256" key="33">
    <source>
        <dbReference type="SAM" id="Phobius"/>
    </source>
</evidence>
<dbReference type="Pfam" id="PF00271">
    <property type="entry name" value="Helicase_C"/>
    <property type="match status" value="1"/>
</dbReference>
<dbReference type="CDD" id="cd18787">
    <property type="entry name" value="SF2_C_DEAD"/>
    <property type="match status" value="1"/>
</dbReference>
<dbReference type="SUPFAM" id="SSF82866">
    <property type="entry name" value="Multidrug efflux transporter AcrB transmembrane domain"/>
    <property type="match status" value="2"/>
</dbReference>
<evidence type="ECO:0000256" key="18">
    <source>
        <dbReference type="ARBA" id="ARBA00023136"/>
    </source>
</evidence>
<keyword evidence="9 33" id="KW-0812">Transmembrane</keyword>
<keyword evidence="8" id="KW-0698">rRNA processing</keyword>
<feature type="short sequence motif" description="Q motif" evidence="31">
    <location>
        <begin position="7"/>
        <end position="35"/>
    </location>
</feature>
<keyword evidence="11" id="KW-0547">Nucleotide-binding</keyword>
<dbReference type="FunFam" id="1.20.1640.10:FF:000008">
    <property type="entry name" value="NPC intracellular cholesterol transporter 1"/>
    <property type="match status" value="1"/>
</dbReference>
<dbReference type="GO" id="GO:0005730">
    <property type="term" value="C:nucleolus"/>
    <property type="evidence" value="ECO:0007669"/>
    <property type="project" value="UniProtKB-SubCell"/>
</dbReference>
<feature type="transmembrane region" description="Helical" evidence="33">
    <location>
        <begin position="967"/>
        <end position="992"/>
    </location>
</feature>
<dbReference type="EC" id="3.6.4.13" evidence="4"/>
<keyword evidence="20" id="KW-1207">Sterol metabolism</keyword>
<comment type="subunit">
    <text evidence="28">May form homooligomeric complexes. Interacts with IRF3. Interacts with OCT4 and POU5F1.</text>
</comment>
<dbReference type="Pfam" id="PF00270">
    <property type="entry name" value="DEAD"/>
    <property type="match status" value="1"/>
</dbReference>
<evidence type="ECO:0000256" key="31">
    <source>
        <dbReference type="PROSITE-ProRule" id="PRU00552"/>
    </source>
</evidence>
<dbReference type="PROSITE" id="PS51192">
    <property type="entry name" value="HELICASE_ATP_BIND_1"/>
    <property type="match status" value="1"/>
</dbReference>
<keyword evidence="14" id="KW-0067">ATP-binding</keyword>
<feature type="transmembrane region" description="Helical" evidence="33">
    <location>
        <begin position="1756"/>
        <end position="1775"/>
    </location>
</feature>
<evidence type="ECO:0000256" key="32">
    <source>
        <dbReference type="SAM" id="MobiDB-lite"/>
    </source>
</evidence>
<comment type="similarity">
    <text evidence="3">Belongs to the patched family.</text>
</comment>
<dbReference type="CDD" id="cd17961">
    <property type="entry name" value="DEADc_DDX56"/>
    <property type="match status" value="1"/>
</dbReference>
<dbReference type="NCBIfam" id="TIGR00917">
    <property type="entry name" value="2A060601"/>
    <property type="match status" value="1"/>
</dbReference>
<evidence type="ECO:0000256" key="19">
    <source>
        <dbReference type="ARBA" id="ARBA00023157"/>
    </source>
</evidence>
<dbReference type="GO" id="GO:0005319">
    <property type="term" value="F:lipid transporter activity"/>
    <property type="evidence" value="ECO:0007669"/>
    <property type="project" value="InterPro"/>
</dbReference>
<comment type="catalytic activity">
    <reaction evidence="24">
        <text>cholesterol(in) = cholesterol(out)</text>
        <dbReference type="Rhea" id="RHEA:39747"/>
        <dbReference type="ChEBI" id="CHEBI:16113"/>
    </reaction>
</comment>
<evidence type="ECO:0000256" key="20">
    <source>
        <dbReference type="ARBA" id="ARBA00023166"/>
    </source>
</evidence>
<dbReference type="GO" id="GO:0030301">
    <property type="term" value="P:cholesterol transport"/>
    <property type="evidence" value="ECO:0007669"/>
    <property type="project" value="UniProtKB-ARBA"/>
</dbReference>
<name>A0AAD4UCL1_OVIAM</name>
<dbReference type="GO" id="GO:0003723">
    <property type="term" value="F:RNA binding"/>
    <property type="evidence" value="ECO:0007669"/>
    <property type="project" value="UniProtKB-KW"/>
</dbReference>
<feature type="region of interest" description="Disordered" evidence="32">
    <location>
        <begin position="502"/>
        <end position="566"/>
    </location>
</feature>
<organism evidence="38 39">
    <name type="scientific">Ovis ammon polii</name>
    <dbReference type="NCBI Taxonomy" id="230172"/>
    <lineage>
        <taxon>Eukaryota</taxon>
        <taxon>Metazoa</taxon>
        <taxon>Chordata</taxon>
        <taxon>Craniata</taxon>
        <taxon>Vertebrata</taxon>
        <taxon>Euteleostomi</taxon>
        <taxon>Mammalia</taxon>
        <taxon>Eutheria</taxon>
        <taxon>Laurasiatheria</taxon>
        <taxon>Artiodactyla</taxon>
        <taxon>Ruminantia</taxon>
        <taxon>Pecora</taxon>
        <taxon>Bovidae</taxon>
        <taxon>Caprinae</taxon>
        <taxon>Ovis</taxon>
    </lineage>
</organism>
<dbReference type="InterPro" id="IPR014014">
    <property type="entry name" value="RNA_helicase_DEAD_Q_motif"/>
</dbReference>
<gene>
    <name evidence="38" type="ORF">MG293_006385</name>
</gene>
<dbReference type="InterPro" id="IPR027417">
    <property type="entry name" value="P-loop_NTPase"/>
</dbReference>
<comment type="subcellular location">
    <subcellularLocation>
        <location evidence="1">Endomembrane system</location>
        <topology evidence="1">Multi-pass membrane protein</topology>
    </subcellularLocation>
    <subcellularLocation>
        <location evidence="2">Nucleus</location>
        <location evidence="2">Nucleolus</location>
    </subcellularLocation>
</comment>
<dbReference type="SMART" id="SM00487">
    <property type="entry name" value="DEXDc"/>
    <property type="match status" value="1"/>
</dbReference>
<dbReference type="Gene3D" id="1.20.1640.10">
    <property type="entry name" value="Multidrug efflux transporter AcrB transmembrane domain"/>
    <property type="match status" value="2"/>
</dbReference>
<dbReference type="InterPro" id="IPR053956">
    <property type="entry name" value="NPC1_MLD"/>
</dbReference>
<evidence type="ECO:0000256" key="28">
    <source>
        <dbReference type="ARBA" id="ARBA00066108"/>
    </source>
</evidence>